<feature type="transmembrane region" description="Helical" evidence="1">
    <location>
        <begin position="35"/>
        <end position="55"/>
    </location>
</feature>
<keyword evidence="1" id="KW-0812">Transmembrane</keyword>
<keyword evidence="1" id="KW-1133">Transmembrane helix</keyword>
<reference evidence="2 3" key="1">
    <citation type="submission" date="2014-01" db="EMBL/GenBank/DDBJ databases">
        <title>Plasmidome dynamics in the species complex Clostridium novyi sensu lato converts strains of independent lineages into distinctly different pathogens.</title>
        <authorList>
            <person name="Skarin H."/>
            <person name="Segerman B."/>
        </authorList>
    </citation>
    <scope>NUCLEOTIDE SEQUENCE [LARGE SCALE GENOMIC DNA]</scope>
    <source>
        <strain evidence="2 3">4570</strain>
    </source>
</reference>
<sequence>MTQSYSKYEVPPEIKRWNWGAACFNILWGFGNKCYLPLLSFIPIFNIIWFFVCGFKGNSWAWKKGNYKNVEEFMLVQKTWNRAGIAYFIIAIIIILIYVLLTILFLDQLF</sequence>
<feature type="transmembrane region" description="Helical" evidence="1">
    <location>
        <begin position="84"/>
        <end position="106"/>
    </location>
</feature>
<organism evidence="2 3">
    <name type="scientific">Clostridium novyi A str. 4570</name>
    <dbReference type="NCBI Taxonomy" id="1444290"/>
    <lineage>
        <taxon>Bacteria</taxon>
        <taxon>Bacillati</taxon>
        <taxon>Bacillota</taxon>
        <taxon>Clostridia</taxon>
        <taxon>Eubacteriales</taxon>
        <taxon>Clostridiaceae</taxon>
        <taxon>Clostridium</taxon>
    </lineage>
</organism>
<keyword evidence="1" id="KW-0472">Membrane</keyword>
<comment type="caution">
    <text evidence="2">The sequence shown here is derived from an EMBL/GenBank/DDBJ whole genome shotgun (WGS) entry which is preliminary data.</text>
</comment>
<evidence type="ECO:0000256" key="1">
    <source>
        <dbReference type="SAM" id="Phobius"/>
    </source>
</evidence>
<gene>
    <name evidence="2" type="ORF">Z969_05510</name>
</gene>
<dbReference type="AlphaFoldDB" id="A0AA89CNN3"/>
<dbReference type="Proteomes" id="UP000030016">
    <property type="component" value="Unassembled WGS sequence"/>
</dbReference>
<name>A0AA89CNN3_CLONO</name>
<protein>
    <submittedName>
        <fullName evidence="2">Ribonuclease G</fullName>
    </submittedName>
</protein>
<dbReference type="EMBL" id="JDRX01000009">
    <property type="protein sequence ID" value="KGN02434.1"/>
    <property type="molecule type" value="Genomic_DNA"/>
</dbReference>
<evidence type="ECO:0000313" key="3">
    <source>
        <dbReference type="Proteomes" id="UP000030016"/>
    </source>
</evidence>
<proteinExistence type="predicted"/>
<accession>A0AA89CNN3</accession>
<evidence type="ECO:0000313" key="2">
    <source>
        <dbReference type="EMBL" id="KGN02434.1"/>
    </source>
</evidence>